<dbReference type="PANTHER" id="PTHR43420">
    <property type="entry name" value="ACETYLTRANSFERASE"/>
    <property type="match status" value="1"/>
</dbReference>
<dbReference type="RefSeq" id="WP_250096434.1">
    <property type="nucleotide sequence ID" value="NZ_JAKRYL010000009.1"/>
</dbReference>
<keyword evidence="5" id="KW-1185">Reference proteome</keyword>
<dbReference type="EMBL" id="JAKRYL010000009">
    <property type="protein sequence ID" value="MCL7747531.1"/>
    <property type="molecule type" value="Genomic_DNA"/>
</dbReference>
<comment type="caution">
    <text evidence="4">The sequence shown here is derived from an EMBL/GenBank/DDBJ whole genome shotgun (WGS) entry which is preliminary data.</text>
</comment>
<keyword evidence="2" id="KW-0012">Acyltransferase</keyword>
<evidence type="ECO:0000256" key="1">
    <source>
        <dbReference type="ARBA" id="ARBA00022679"/>
    </source>
</evidence>
<dbReference type="Proteomes" id="UP001139150">
    <property type="component" value="Unassembled WGS sequence"/>
</dbReference>
<evidence type="ECO:0000313" key="5">
    <source>
        <dbReference type="Proteomes" id="UP001139150"/>
    </source>
</evidence>
<dbReference type="Pfam" id="PF00583">
    <property type="entry name" value="Acetyltransf_1"/>
    <property type="match status" value="1"/>
</dbReference>
<dbReference type="InterPro" id="IPR050680">
    <property type="entry name" value="YpeA/RimI_acetyltransf"/>
</dbReference>
<dbReference type="InterPro" id="IPR016181">
    <property type="entry name" value="Acyl_CoA_acyltransferase"/>
</dbReference>
<dbReference type="CDD" id="cd04301">
    <property type="entry name" value="NAT_SF"/>
    <property type="match status" value="1"/>
</dbReference>
<dbReference type="InterPro" id="IPR000182">
    <property type="entry name" value="GNAT_dom"/>
</dbReference>
<keyword evidence="1" id="KW-0808">Transferase</keyword>
<dbReference type="AlphaFoldDB" id="A0A9X2I3K6"/>
<dbReference type="SUPFAM" id="SSF55729">
    <property type="entry name" value="Acyl-CoA N-acyltransferases (Nat)"/>
    <property type="match status" value="1"/>
</dbReference>
<reference evidence="4" key="1">
    <citation type="submission" date="2022-02" db="EMBL/GenBank/DDBJ databases">
        <title>Halalkalibacter sp. nov. isolated from Lonar Lake, India.</title>
        <authorList>
            <person name="Joshi A."/>
            <person name="Thite S."/>
            <person name="Lodha T."/>
        </authorList>
    </citation>
    <scope>NUCLEOTIDE SEQUENCE</scope>
    <source>
        <strain evidence="4">MEB205</strain>
    </source>
</reference>
<organism evidence="4 5">
    <name type="scientific">Halalkalibacter alkaliphilus</name>
    <dbReference type="NCBI Taxonomy" id="2917993"/>
    <lineage>
        <taxon>Bacteria</taxon>
        <taxon>Bacillati</taxon>
        <taxon>Bacillota</taxon>
        <taxon>Bacilli</taxon>
        <taxon>Bacillales</taxon>
        <taxon>Bacillaceae</taxon>
        <taxon>Halalkalibacter</taxon>
    </lineage>
</organism>
<name>A0A9X2I3K6_9BACI</name>
<evidence type="ECO:0000256" key="2">
    <source>
        <dbReference type="ARBA" id="ARBA00023315"/>
    </source>
</evidence>
<sequence length="142" mass="16776">MFIRRATAEELRFIQSYAPIVQQEATLGYMDGNNVMNEEMHYHYKAEYFTLLDRHRICGWILLGEAKTPVNSETMGMVLELYVLQPYRKKGFGHMLMNYALHYFKQKQLKKVQLNVFAGNHAKKLYEQMGFKDVSTLMERPL</sequence>
<dbReference type="GO" id="GO:0016747">
    <property type="term" value="F:acyltransferase activity, transferring groups other than amino-acyl groups"/>
    <property type="evidence" value="ECO:0007669"/>
    <property type="project" value="InterPro"/>
</dbReference>
<protein>
    <submittedName>
        <fullName evidence="4">GNAT family N-acetyltransferase</fullName>
    </submittedName>
</protein>
<evidence type="ECO:0000313" key="4">
    <source>
        <dbReference type="EMBL" id="MCL7747531.1"/>
    </source>
</evidence>
<feature type="domain" description="N-acetyltransferase" evidence="3">
    <location>
        <begin position="1"/>
        <end position="142"/>
    </location>
</feature>
<accession>A0A9X2I3K6</accession>
<proteinExistence type="predicted"/>
<gene>
    <name evidence="4" type="ORF">MF646_10415</name>
</gene>
<evidence type="ECO:0000259" key="3">
    <source>
        <dbReference type="PROSITE" id="PS51186"/>
    </source>
</evidence>
<dbReference type="PANTHER" id="PTHR43420:SF12">
    <property type="entry name" value="N-ACETYLTRANSFERASE DOMAIN-CONTAINING PROTEIN"/>
    <property type="match status" value="1"/>
</dbReference>
<dbReference type="Gene3D" id="3.40.630.30">
    <property type="match status" value="1"/>
</dbReference>
<dbReference type="PROSITE" id="PS51186">
    <property type="entry name" value="GNAT"/>
    <property type="match status" value="1"/>
</dbReference>